<dbReference type="AlphaFoldDB" id="A0A545V0B6"/>
<keyword evidence="3" id="KW-1185">Reference proteome</keyword>
<keyword evidence="1" id="KW-0732">Signal</keyword>
<feature type="signal peptide" evidence="1">
    <location>
        <begin position="1"/>
        <end position="18"/>
    </location>
</feature>
<feature type="chain" id="PRO_5021853349" evidence="1">
    <location>
        <begin position="19"/>
        <end position="49"/>
    </location>
</feature>
<name>A0A545V0B6_9HYPO</name>
<reference evidence="2 3" key="1">
    <citation type="journal article" date="2019" name="Appl. Microbiol. Biotechnol.">
        <title>Genome sequence of Isaria javanica and comparative genome analysis insights into family S53 peptidase evolution in fungal entomopathogens.</title>
        <authorList>
            <person name="Lin R."/>
            <person name="Zhang X."/>
            <person name="Xin B."/>
            <person name="Zou M."/>
            <person name="Gao Y."/>
            <person name="Qin F."/>
            <person name="Hu Q."/>
            <person name="Xie B."/>
            <person name="Cheng X."/>
        </authorList>
    </citation>
    <scope>NUCLEOTIDE SEQUENCE [LARGE SCALE GENOMIC DNA]</scope>
    <source>
        <strain evidence="2 3">IJ1G</strain>
    </source>
</reference>
<gene>
    <name evidence="2" type="ORF">IF1G_06151</name>
</gene>
<dbReference type="EMBL" id="SPUK01000008">
    <property type="protein sequence ID" value="TQV95164.1"/>
    <property type="molecule type" value="Genomic_DNA"/>
</dbReference>
<organism evidence="2 3">
    <name type="scientific">Cordyceps javanica</name>
    <dbReference type="NCBI Taxonomy" id="43265"/>
    <lineage>
        <taxon>Eukaryota</taxon>
        <taxon>Fungi</taxon>
        <taxon>Dikarya</taxon>
        <taxon>Ascomycota</taxon>
        <taxon>Pezizomycotina</taxon>
        <taxon>Sordariomycetes</taxon>
        <taxon>Hypocreomycetidae</taxon>
        <taxon>Hypocreales</taxon>
        <taxon>Cordycipitaceae</taxon>
        <taxon>Cordyceps</taxon>
    </lineage>
</organism>
<evidence type="ECO:0000256" key="1">
    <source>
        <dbReference type="SAM" id="SignalP"/>
    </source>
</evidence>
<evidence type="ECO:0000313" key="2">
    <source>
        <dbReference type="EMBL" id="TQV95164.1"/>
    </source>
</evidence>
<protein>
    <submittedName>
        <fullName evidence="2">Uncharacterized protein</fullName>
    </submittedName>
</protein>
<evidence type="ECO:0000313" key="3">
    <source>
        <dbReference type="Proteomes" id="UP000315783"/>
    </source>
</evidence>
<proteinExistence type="predicted"/>
<accession>A0A545V0B6</accession>
<dbReference type="Proteomes" id="UP000315783">
    <property type="component" value="Unassembled WGS sequence"/>
</dbReference>
<sequence length="49" mass="5160">MCVCVLCLSLLLVPACLCLQPLLDYSVLQRISALMLNQACASSPSPPPA</sequence>
<comment type="caution">
    <text evidence="2">The sequence shown here is derived from an EMBL/GenBank/DDBJ whole genome shotgun (WGS) entry which is preliminary data.</text>
</comment>